<dbReference type="InterPro" id="IPR017961">
    <property type="entry name" value="DNA_pol_Y-fam_little_finger"/>
</dbReference>
<evidence type="ECO:0000313" key="5">
    <source>
        <dbReference type="Proteomes" id="UP000004431"/>
    </source>
</evidence>
<dbReference type="EMBL" id="AEDQ01000020">
    <property type="protein sequence ID" value="EFL44055.1"/>
    <property type="molecule type" value="Genomic_DNA"/>
</dbReference>
<comment type="caution">
    <text evidence="4">The sequence shown here is derived from an EMBL/GenBank/DDBJ whole genome shotgun (WGS) entry which is preliminary data.</text>
</comment>
<keyword evidence="5" id="KW-1185">Reference proteome</keyword>
<dbReference type="PANTHER" id="PTHR11076:SF35">
    <property type="entry name" value="DNA REPAIR PROTEIN HOMOLOG YOBH"/>
    <property type="match status" value="1"/>
</dbReference>
<evidence type="ECO:0000256" key="2">
    <source>
        <dbReference type="ARBA" id="ARBA00025589"/>
    </source>
</evidence>
<dbReference type="Pfam" id="PF11799">
    <property type="entry name" value="IMS_C"/>
    <property type="match status" value="1"/>
</dbReference>
<feature type="domain" description="UmuC" evidence="3">
    <location>
        <begin position="1"/>
        <end position="98"/>
    </location>
</feature>
<sequence>APCDIHVYSIDECFIYITPYLKRYNTTPEGFAHMLMRAVEQREHICATVGIGPNLFLAKVAMDVIAKKNNSHIAYLNEELFYQHMWHHRPLTDVWGIGPGIARRLKRYGIFNLQGIAHIKEDVLYREFGTAAQTLINHAWGKDYCTIADIKAYTPKEHSYSSGQVLMRDYSAQEALVVLREMIYELYLRLIKQADTCSIVQLSIGYARIRYNEHERVSLAYVPQQSMQRKLSANTNARQQIETTLIELWNKLIMPNAKVRRITITFGGIRPLAEVQPQLFDATQHAIADFSLGKTTVAIKEKFGKNALIKGCSLLTCATATTRNNQIGGHHA</sequence>
<dbReference type="PROSITE" id="PS50173">
    <property type="entry name" value="UMUC"/>
    <property type="match status" value="1"/>
</dbReference>
<dbReference type="InterPro" id="IPR001126">
    <property type="entry name" value="UmuC"/>
</dbReference>
<dbReference type="InterPro" id="IPR050116">
    <property type="entry name" value="DNA_polymerase-Y"/>
</dbReference>
<reference evidence="4 5" key="1">
    <citation type="submission" date="2010-08" db="EMBL/GenBank/DDBJ databases">
        <authorList>
            <person name="Durkin A.S."/>
            <person name="Madupu R."/>
            <person name="Torralba M."/>
            <person name="Gillis M."/>
            <person name="Methe B."/>
            <person name="Sutton G."/>
            <person name="Nelson K.E."/>
        </authorList>
    </citation>
    <scope>NUCLEOTIDE SEQUENCE [LARGE SCALE GENOMIC DNA]</scope>
    <source>
        <strain evidence="4 5">PB189-T1-4</strain>
    </source>
</reference>
<comment type="function">
    <text evidence="2">Poorly processive, error-prone DNA polymerase involved in untargeted mutagenesis. Copies undamaged DNA at stalled replication forks, which arise in vivo from mismatched or misaligned primer ends. These misaligned primers can be extended by PolIV. Exhibits no 3'-5' exonuclease (proofreading) activity. May be involved in translesional synthesis, in conjunction with the beta clamp from PolIII.</text>
</comment>
<name>A0ABN0AZT8_9ACTN</name>
<dbReference type="PANTHER" id="PTHR11076">
    <property type="entry name" value="DNA REPAIR POLYMERASE UMUC / TRANSFERASE FAMILY MEMBER"/>
    <property type="match status" value="1"/>
</dbReference>
<organism evidence="4 5">
    <name type="scientific">Fannyhessea vaginae PB189-T1-4</name>
    <dbReference type="NCBI Taxonomy" id="866774"/>
    <lineage>
        <taxon>Bacteria</taxon>
        <taxon>Bacillati</taxon>
        <taxon>Actinomycetota</taxon>
        <taxon>Coriobacteriia</taxon>
        <taxon>Coriobacteriales</taxon>
        <taxon>Atopobiaceae</taxon>
        <taxon>Fannyhessea</taxon>
    </lineage>
</organism>
<dbReference type="Gene3D" id="1.10.150.20">
    <property type="entry name" value="5' to 3' exonuclease, C-terminal subdomain"/>
    <property type="match status" value="1"/>
</dbReference>
<accession>A0ABN0AZT8</accession>
<dbReference type="Proteomes" id="UP000004431">
    <property type="component" value="Unassembled WGS sequence"/>
</dbReference>
<feature type="non-terminal residue" evidence="4">
    <location>
        <position position="1"/>
    </location>
</feature>
<evidence type="ECO:0000256" key="1">
    <source>
        <dbReference type="ARBA" id="ARBA00010945"/>
    </source>
</evidence>
<dbReference type="InterPro" id="IPR043502">
    <property type="entry name" value="DNA/RNA_pol_sf"/>
</dbReference>
<dbReference type="RefSeq" id="WP_006304210.1">
    <property type="nucleotide sequence ID" value="NZ_AEDQ01000020.1"/>
</dbReference>
<evidence type="ECO:0000259" key="3">
    <source>
        <dbReference type="PROSITE" id="PS50173"/>
    </source>
</evidence>
<comment type="similarity">
    <text evidence="1">Belongs to the DNA polymerase type-Y family.</text>
</comment>
<proteinExistence type="inferred from homology"/>
<dbReference type="Gene3D" id="3.30.70.270">
    <property type="match status" value="1"/>
</dbReference>
<dbReference type="InterPro" id="IPR043128">
    <property type="entry name" value="Rev_trsase/Diguanyl_cyclase"/>
</dbReference>
<protein>
    <submittedName>
        <fullName evidence="4">ImpB/MucB/SamB family protein</fullName>
    </submittedName>
</protein>
<dbReference type="SUPFAM" id="SSF56672">
    <property type="entry name" value="DNA/RNA polymerases"/>
    <property type="match status" value="1"/>
</dbReference>
<gene>
    <name evidence="4" type="ORF">HMPREF9248_0347</name>
</gene>
<dbReference type="Pfam" id="PF00817">
    <property type="entry name" value="IMS"/>
    <property type="match status" value="1"/>
</dbReference>
<evidence type="ECO:0000313" key="4">
    <source>
        <dbReference type="EMBL" id="EFL44055.1"/>
    </source>
</evidence>